<sequence length="112" mass="12336">MAWPLGTLFCPALMSMSLLNLGAASPIRLPKTRQKHKKLLQDSNDDAPGQVKQLKKVIEKIETGDLGLGDHHATMLIWGDDGDSLRRSMSDMRARLASGRNYQRIGVGELVP</sequence>
<dbReference type="WBParaSite" id="PSU_v2.g17588.t1">
    <property type="protein sequence ID" value="PSU_v2.g17588.t1"/>
    <property type="gene ID" value="PSU_v2.g17588"/>
</dbReference>
<protein>
    <submittedName>
        <fullName evidence="3">CagE TrbE VirB component of type IV transporter system central domain-containing protein</fullName>
    </submittedName>
</protein>
<evidence type="ECO:0000256" key="1">
    <source>
        <dbReference type="SAM" id="SignalP"/>
    </source>
</evidence>
<dbReference type="Proteomes" id="UP000887577">
    <property type="component" value="Unplaced"/>
</dbReference>
<keyword evidence="2" id="KW-1185">Reference proteome</keyword>
<accession>A0A914YJV9</accession>
<keyword evidence="1" id="KW-0732">Signal</keyword>
<name>A0A914YJV9_9BILA</name>
<proteinExistence type="predicted"/>
<feature type="chain" id="PRO_5037573029" evidence="1">
    <location>
        <begin position="25"/>
        <end position="112"/>
    </location>
</feature>
<evidence type="ECO:0000313" key="2">
    <source>
        <dbReference type="Proteomes" id="UP000887577"/>
    </source>
</evidence>
<feature type="signal peptide" evidence="1">
    <location>
        <begin position="1"/>
        <end position="24"/>
    </location>
</feature>
<reference evidence="3" key="1">
    <citation type="submission" date="2022-11" db="UniProtKB">
        <authorList>
            <consortium name="WormBaseParasite"/>
        </authorList>
    </citation>
    <scope>IDENTIFICATION</scope>
</reference>
<dbReference type="AlphaFoldDB" id="A0A914YJV9"/>
<evidence type="ECO:0000313" key="3">
    <source>
        <dbReference type="WBParaSite" id="PSU_v2.g17588.t1"/>
    </source>
</evidence>
<organism evidence="2 3">
    <name type="scientific">Panagrolaimus superbus</name>
    <dbReference type="NCBI Taxonomy" id="310955"/>
    <lineage>
        <taxon>Eukaryota</taxon>
        <taxon>Metazoa</taxon>
        <taxon>Ecdysozoa</taxon>
        <taxon>Nematoda</taxon>
        <taxon>Chromadorea</taxon>
        <taxon>Rhabditida</taxon>
        <taxon>Tylenchina</taxon>
        <taxon>Panagrolaimomorpha</taxon>
        <taxon>Panagrolaimoidea</taxon>
        <taxon>Panagrolaimidae</taxon>
        <taxon>Panagrolaimus</taxon>
    </lineage>
</organism>